<accession>A0A7X1FAT7</accession>
<organism evidence="6 7">
    <name type="scientific">Novosphingobium aerophilum</name>
    <dbReference type="NCBI Taxonomy" id="2839843"/>
    <lineage>
        <taxon>Bacteria</taxon>
        <taxon>Pseudomonadati</taxon>
        <taxon>Pseudomonadota</taxon>
        <taxon>Alphaproteobacteria</taxon>
        <taxon>Sphingomonadales</taxon>
        <taxon>Sphingomonadaceae</taxon>
        <taxon>Novosphingobium</taxon>
    </lineage>
</organism>
<evidence type="ECO:0000256" key="3">
    <source>
        <dbReference type="ARBA" id="ARBA00023295"/>
    </source>
</evidence>
<sequence>MPKTHSVIALAVAGLALGAGVAPALARQSPGPIAAADRPVQVLADGWRFQLDPAAIGPEQEDFDDSAWASVAVPHSWNRVGFYRTDTPERLNRPETIDKTMGVGWYRLNFSTPSGFAGKRLWLEFDAASRTAEVWLNGVRLGAHAGGFSRFRFDATAAIRPGQRNLLAVRVDNSKPAPGSATADVLPLSGDFFVHGGLYRAVRLIVTDAVHVDMLDHGGSGIAATTEAISPGRAVVRVATRLRNDGGSASPVAVTARLVDHLGRTAATATTTVPLATAGSGQAEQTLTIARPRLWAGTV</sequence>
<dbReference type="InterPro" id="IPR051913">
    <property type="entry name" value="GH2_Domain-Containing"/>
</dbReference>
<dbReference type="Proteomes" id="UP000520156">
    <property type="component" value="Unassembled WGS sequence"/>
</dbReference>
<feature type="non-terminal residue" evidence="6">
    <location>
        <position position="299"/>
    </location>
</feature>
<dbReference type="InterPro" id="IPR036156">
    <property type="entry name" value="Beta-gal/glucu_dom_sf"/>
</dbReference>
<keyword evidence="4" id="KW-0732">Signal</keyword>
<dbReference type="PANTHER" id="PTHR42732">
    <property type="entry name" value="BETA-GALACTOSIDASE"/>
    <property type="match status" value="1"/>
</dbReference>
<dbReference type="SUPFAM" id="SSF49785">
    <property type="entry name" value="Galactose-binding domain-like"/>
    <property type="match status" value="1"/>
</dbReference>
<comment type="caution">
    <text evidence="6">The sequence shown here is derived from an EMBL/GenBank/DDBJ whole genome shotgun (WGS) entry which is preliminary data.</text>
</comment>
<gene>
    <name evidence="6" type="ORF">H7F49_18015</name>
</gene>
<dbReference type="PANTHER" id="PTHR42732:SF1">
    <property type="entry name" value="BETA-MANNOSIDASE"/>
    <property type="match status" value="1"/>
</dbReference>
<reference evidence="6 7" key="1">
    <citation type="submission" date="2020-08" db="EMBL/GenBank/DDBJ databases">
        <title>The genome sequence of Novosphingobium flavum 4Y4.</title>
        <authorList>
            <person name="Liu Y."/>
        </authorList>
    </citation>
    <scope>NUCLEOTIDE SEQUENCE [LARGE SCALE GENOMIC DNA]</scope>
    <source>
        <strain evidence="6 7">4Y4</strain>
    </source>
</reference>
<dbReference type="AlphaFoldDB" id="A0A7X1FAT7"/>
<keyword evidence="7" id="KW-1185">Reference proteome</keyword>
<name>A0A7X1FAT7_9SPHN</name>
<dbReference type="GO" id="GO:0005975">
    <property type="term" value="P:carbohydrate metabolic process"/>
    <property type="evidence" value="ECO:0007669"/>
    <property type="project" value="InterPro"/>
</dbReference>
<evidence type="ECO:0000313" key="6">
    <source>
        <dbReference type="EMBL" id="MBC2653580.1"/>
    </source>
</evidence>
<dbReference type="Pfam" id="PF02837">
    <property type="entry name" value="Glyco_hydro_2_N"/>
    <property type="match status" value="1"/>
</dbReference>
<dbReference type="InterPro" id="IPR006104">
    <property type="entry name" value="Glyco_hydro_2_N"/>
</dbReference>
<dbReference type="InterPro" id="IPR008979">
    <property type="entry name" value="Galactose-bd-like_sf"/>
</dbReference>
<feature type="signal peptide" evidence="4">
    <location>
        <begin position="1"/>
        <end position="24"/>
    </location>
</feature>
<feature type="chain" id="PRO_5031362482" evidence="4">
    <location>
        <begin position="25"/>
        <end position="299"/>
    </location>
</feature>
<evidence type="ECO:0000256" key="1">
    <source>
        <dbReference type="ARBA" id="ARBA00007401"/>
    </source>
</evidence>
<dbReference type="Gene3D" id="2.60.120.260">
    <property type="entry name" value="Galactose-binding domain-like"/>
    <property type="match status" value="1"/>
</dbReference>
<comment type="similarity">
    <text evidence="1">Belongs to the glycosyl hydrolase 2 family.</text>
</comment>
<dbReference type="EMBL" id="JACLAU010000059">
    <property type="protein sequence ID" value="MBC2653580.1"/>
    <property type="molecule type" value="Genomic_DNA"/>
</dbReference>
<dbReference type="InterPro" id="IPR013783">
    <property type="entry name" value="Ig-like_fold"/>
</dbReference>
<evidence type="ECO:0000259" key="5">
    <source>
        <dbReference type="Pfam" id="PF02837"/>
    </source>
</evidence>
<dbReference type="SUPFAM" id="SSF49303">
    <property type="entry name" value="beta-Galactosidase/glucuronidase domain"/>
    <property type="match status" value="1"/>
</dbReference>
<evidence type="ECO:0000256" key="4">
    <source>
        <dbReference type="SAM" id="SignalP"/>
    </source>
</evidence>
<protein>
    <submittedName>
        <fullName evidence="6">Beta galactosidase jelly roll domain-containing protein</fullName>
    </submittedName>
</protein>
<dbReference type="RefSeq" id="WP_185684954.1">
    <property type="nucleotide sequence ID" value="NZ_JACLAU010000059.1"/>
</dbReference>
<keyword evidence="2" id="KW-0378">Hydrolase</keyword>
<feature type="domain" description="Glycosyl hydrolases family 2 sugar binding" evidence="5">
    <location>
        <begin position="43"/>
        <end position="205"/>
    </location>
</feature>
<evidence type="ECO:0000313" key="7">
    <source>
        <dbReference type="Proteomes" id="UP000520156"/>
    </source>
</evidence>
<dbReference type="Gene3D" id="2.60.40.10">
    <property type="entry name" value="Immunoglobulins"/>
    <property type="match status" value="1"/>
</dbReference>
<proteinExistence type="inferred from homology"/>
<keyword evidence="3" id="KW-0326">Glycosidase</keyword>
<dbReference type="GO" id="GO:0004553">
    <property type="term" value="F:hydrolase activity, hydrolyzing O-glycosyl compounds"/>
    <property type="evidence" value="ECO:0007669"/>
    <property type="project" value="InterPro"/>
</dbReference>
<evidence type="ECO:0000256" key="2">
    <source>
        <dbReference type="ARBA" id="ARBA00022801"/>
    </source>
</evidence>